<accession>A0A1I7KHX3</accession>
<evidence type="ECO:0000313" key="1">
    <source>
        <dbReference type="EMBL" id="SFU96944.1"/>
    </source>
</evidence>
<gene>
    <name evidence="1" type="ORF">SAMN04489707_10529</name>
</gene>
<sequence>MVPALVGQEFTDTDAKGDWWLISSAILLSQIHQRFRLQPVKARQEHTGSLSG</sequence>
<protein>
    <submittedName>
        <fullName evidence="1">Uncharacterized protein</fullName>
    </submittedName>
</protein>
<organism evidence="1 2">
    <name type="scientific">Paenacidovorax caeni</name>
    <dbReference type="NCBI Taxonomy" id="343013"/>
    <lineage>
        <taxon>Bacteria</taxon>
        <taxon>Pseudomonadati</taxon>
        <taxon>Pseudomonadota</taxon>
        <taxon>Betaproteobacteria</taxon>
        <taxon>Burkholderiales</taxon>
        <taxon>Comamonadaceae</taxon>
        <taxon>Paenacidovorax</taxon>
    </lineage>
</organism>
<dbReference type="EMBL" id="FPBX01000052">
    <property type="protein sequence ID" value="SFU96944.1"/>
    <property type="molecule type" value="Genomic_DNA"/>
</dbReference>
<evidence type="ECO:0000313" key="2">
    <source>
        <dbReference type="Proteomes" id="UP000183656"/>
    </source>
</evidence>
<dbReference type="AlphaFoldDB" id="A0A1I7KHX3"/>
<name>A0A1I7KHX3_9BURK</name>
<keyword evidence="2" id="KW-1185">Reference proteome</keyword>
<reference evidence="1 2" key="1">
    <citation type="submission" date="2016-10" db="EMBL/GenBank/DDBJ databases">
        <authorList>
            <person name="de Groot N.N."/>
        </authorList>
    </citation>
    <scope>NUCLEOTIDE SEQUENCE [LARGE SCALE GENOMIC DNA]</scope>
    <source>
        <strain evidence="1 2">R-24608</strain>
    </source>
</reference>
<proteinExistence type="predicted"/>
<dbReference type="Proteomes" id="UP000183656">
    <property type="component" value="Unassembled WGS sequence"/>
</dbReference>